<dbReference type="Proteomes" id="UP000261285">
    <property type="component" value="Unassembled WGS sequence"/>
</dbReference>
<gene>
    <name evidence="1" type="ORF">DXB16_03380</name>
</gene>
<reference evidence="1 2" key="1">
    <citation type="submission" date="2018-08" db="EMBL/GenBank/DDBJ databases">
        <title>A genome reference for cultivated species of the human gut microbiota.</title>
        <authorList>
            <person name="Zou Y."/>
            <person name="Xue W."/>
            <person name="Luo G."/>
        </authorList>
    </citation>
    <scope>NUCLEOTIDE SEQUENCE [LARGE SCALE GENOMIC DNA]</scope>
    <source>
        <strain evidence="1 2">OM02-16</strain>
    </source>
</reference>
<dbReference type="AlphaFoldDB" id="A0A3E5GI32"/>
<accession>A0A3E5GI32</accession>
<sequence>MNLNKEQKKNVQYDAYAKYILSQKEVLARILKFTIAEFQDLEAEVIMELIEGEPLVSKVSTEPGETNQTFHDKITGNNTENTELEEGTIFFDVIFYVRMKDGVSRIIINLEAQGIEKPPYPLVNRTVFYSARLISSQKNRNFDHSNYGDMLRTYSIWICFNLDENCMNYLHLTNTPLLGSHEWMGDLDLMNIFLVGLDKNLSEKALKTTDSDLHYMLGTTYGIEERGIKKGIEQGVKQERLNIVKNMLLQHMPVEDIKKYSGATDGEILEAEESLCVK</sequence>
<evidence type="ECO:0000313" key="1">
    <source>
        <dbReference type="EMBL" id="RGO34543.1"/>
    </source>
</evidence>
<evidence type="ECO:0000313" key="2">
    <source>
        <dbReference type="Proteomes" id="UP000261285"/>
    </source>
</evidence>
<comment type="caution">
    <text evidence="1">The sequence shown here is derived from an EMBL/GenBank/DDBJ whole genome shotgun (WGS) entry which is preliminary data.</text>
</comment>
<evidence type="ECO:0008006" key="3">
    <source>
        <dbReference type="Google" id="ProtNLM"/>
    </source>
</evidence>
<protein>
    <recommendedName>
        <fullName evidence="3">PD-(D/E)XK nuclease family transposase</fullName>
    </recommendedName>
</protein>
<proteinExistence type="predicted"/>
<organism evidence="1 2">
    <name type="scientific">Dorea longicatena</name>
    <dbReference type="NCBI Taxonomy" id="88431"/>
    <lineage>
        <taxon>Bacteria</taxon>
        <taxon>Bacillati</taxon>
        <taxon>Bacillota</taxon>
        <taxon>Clostridia</taxon>
        <taxon>Lachnospirales</taxon>
        <taxon>Lachnospiraceae</taxon>
        <taxon>Dorea</taxon>
    </lineage>
</organism>
<name>A0A3E5GI32_9FIRM</name>
<dbReference type="EMBL" id="QSVN01000002">
    <property type="protein sequence ID" value="RGO34543.1"/>
    <property type="molecule type" value="Genomic_DNA"/>
</dbReference>